<protein>
    <submittedName>
        <fullName evidence="3">YceI family protein</fullName>
    </submittedName>
</protein>
<dbReference type="AlphaFoldDB" id="C6XI32"/>
<dbReference type="InterPro" id="IPR007372">
    <property type="entry name" value="Lipid/polyisoprenoid-bd_YceI"/>
</dbReference>
<reference evidence="4" key="1">
    <citation type="journal article" date="2011" name="J. Bacteriol.">
        <title>Genome sequences of eight morphologically diverse alphaproteobacteria.</title>
        <authorList>
            <consortium name="US DOE Joint Genome Institute"/>
            <person name="Brown P.J."/>
            <person name="Kysela D.T."/>
            <person name="Buechlein A."/>
            <person name="Hemmerich C."/>
            <person name="Brun Y.V."/>
        </authorList>
    </citation>
    <scope>NUCLEOTIDE SEQUENCE [LARGE SCALE GENOMIC DNA]</scope>
    <source>
        <strain evidence="4">ATCC 49814 / DSM 5838 / IFAM 1418</strain>
    </source>
</reference>
<keyword evidence="1" id="KW-0732">Signal</keyword>
<dbReference type="KEGG" id="hba:Hbal_1166"/>
<sequence length="215" mass="23294">MKTNTSTLTNKFLFAPALAALLTLSACISPPKQAVSEVQSGNYSLDKSHASLVFSVQHMGLAWYTMRFEDFDASIDFKPDAPETSSVSAVINPLSISANHPEKGKEWDNELATDDRFLSANTYPDITFSSTDIAITGQNTGVLTGDLNMLGTIKPIEMNVIFHGSNSVPWAPGKAIIGFSANGSFNRSEFGMTSLLPNTVGDEVRFQIEVEFSED</sequence>
<dbReference type="STRING" id="582402.Hbal_1166"/>
<gene>
    <name evidence="3" type="ordered locus">Hbal_1166</name>
</gene>
<feature type="chain" id="PRO_5002971283" evidence="1">
    <location>
        <begin position="35"/>
        <end position="215"/>
    </location>
</feature>
<dbReference type="RefSeq" id="WP_015827008.1">
    <property type="nucleotide sequence ID" value="NC_012982.1"/>
</dbReference>
<accession>C6XI32</accession>
<feature type="domain" description="Lipid/polyisoprenoid-binding YceI-like" evidence="2">
    <location>
        <begin position="42"/>
        <end position="213"/>
    </location>
</feature>
<dbReference type="Proteomes" id="UP000002745">
    <property type="component" value="Chromosome"/>
</dbReference>
<evidence type="ECO:0000313" key="4">
    <source>
        <dbReference type="Proteomes" id="UP000002745"/>
    </source>
</evidence>
<feature type="signal peptide" evidence="1">
    <location>
        <begin position="1"/>
        <end position="34"/>
    </location>
</feature>
<evidence type="ECO:0000259" key="2">
    <source>
        <dbReference type="SMART" id="SM00867"/>
    </source>
</evidence>
<dbReference type="eggNOG" id="COG2353">
    <property type="taxonomic scope" value="Bacteria"/>
</dbReference>
<evidence type="ECO:0000313" key="3">
    <source>
        <dbReference type="EMBL" id="ACT58858.1"/>
    </source>
</evidence>
<dbReference type="PROSITE" id="PS51257">
    <property type="entry name" value="PROKAR_LIPOPROTEIN"/>
    <property type="match status" value="1"/>
</dbReference>
<keyword evidence="4" id="KW-1185">Reference proteome</keyword>
<organism evidence="3 4">
    <name type="scientific">Hirschia baltica (strain ATCC 49814 / DSM 5838 / IFAM 1418)</name>
    <dbReference type="NCBI Taxonomy" id="582402"/>
    <lineage>
        <taxon>Bacteria</taxon>
        <taxon>Pseudomonadati</taxon>
        <taxon>Pseudomonadota</taxon>
        <taxon>Alphaproteobacteria</taxon>
        <taxon>Hyphomonadales</taxon>
        <taxon>Hyphomonadaceae</taxon>
        <taxon>Hirschia</taxon>
    </lineage>
</organism>
<evidence type="ECO:0000256" key="1">
    <source>
        <dbReference type="SAM" id="SignalP"/>
    </source>
</evidence>
<dbReference type="OrthoDB" id="9811006at2"/>
<dbReference type="Gene3D" id="2.40.128.110">
    <property type="entry name" value="Lipid/polyisoprenoid-binding, YceI-like"/>
    <property type="match status" value="1"/>
</dbReference>
<dbReference type="HOGENOM" id="CLU_071003_1_1_5"/>
<dbReference type="PANTHER" id="PTHR34406">
    <property type="entry name" value="PROTEIN YCEI"/>
    <property type="match status" value="1"/>
</dbReference>
<dbReference type="InterPro" id="IPR036761">
    <property type="entry name" value="TTHA0802/YceI-like_sf"/>
</dbReference>
<dbReference type="SMART" id="SM00867">
    <property type="entry name" value="YceI"/>
    <property type="match status" value="1"/>
</dbReference>
<dbReference type="Pfam" id="PF04264">
    <property type="entry name" value="YceI"/>
    <property type="match status" value="1"/>
</dbReference>
<dbReference type="SUPFAM" id="SSF101874">
    <property type="entry name" value="YceI-like"/>
    <property type="match status" value="1"/>
</dbReference>
<dbReference type="EMBL" id="CP001678">
    <property type="protein sequence ID" value="ACT58858.1"/>
    <property type="molecule type" value="Genomic_DNA"/>
</dbReference>
<dbReference type="PANTHER" id="PTHR34406:SF1">
    <property type="entry name" value="PROTEIN YCEI"/>
    <property type="match status" value="1"/>
</dbReference>
<proteinExistence type="predicted"/>
<name>C6XI32_HIRBI</name>